<dbReference type="HOGENOM" id="CLU_028044_0_0_1"/>
<dbReference type="EMBL" id="JH604633">
    <property type="protein sequence ID" value="EHY66425.1"/>
    <property type="molecule type" value="Genomic_DNA"/>
</dbReference>
<sequence>MIGYLYSYNFKIATARDTEILLNFIDRNIFGNLNYNSFGMFMKTYSELVRATISHVNLFASNEEHCINQIEKTDQTDKLIKRFKKMVNRLDILKKKLLGFRKTMLEAYHIIGKSGDQVFFNGGEFVQVAFDTTNQKQIEQAINVLRKQHRFEMEKLRSSIHKYIKEQDDMIKKICETCNNDVCPMEKYPDQVQRGYDIFRQDYYILMNEIVNLEECTASEKKAANKRIEATIKKIKTITDMDIEIVKFGLAQHNVLKRFADEEIIRNNDLEDNTIKFYPIDKIVEILNNNYAYIKKMESINKYIEKNYNPECREQDLLQLLNKSLHRPCTMEVPVCGLIIELVKQIRNKLEDKKDKVDRIYIEYIESAVTLLEDKILEELKQYSTFSHNKYDLLRKVIIEILPEYKKILIILDLENIKIRNNMLITWIFYIKKLDSVIIPTVYGRIMRYVAF</sequence>
<dbReference type="Proteomes" id="UP000005622">
    <property type="component" value="Unassembled WGS sequence"/>
</dbReference>
<protein>
    <submittedName>
        <fullName evidence="1">Uncharacterized protein</fullName>
    </submittedName>
</protein>
<name>H8Z8Z4_NEMA1</name>
<evidence type="ECO:0000313" key="1">
    <source>
        <dbReference type="EMBL" id="EHY66425.1"/>
    </source>
</evidence>
<dbReference type="AlphaFoldDB" id="H8Z8Z4"/>
<reference evidence="1" key="1">
    <citation type="submission" date="2011-03" db="EMBL/GenBank/DDBJ databases">
        <title>The Genome Sequence of Nematocida sp1 strain ERTm2.</title>
        <authorList>
            <consortium name="The Broad Institute Genome Sequencing Platform"/>
            <consortium name="The Broad Institute Genome Sequencing Center for Infectious Disease"/>
            <person name="Cuomo C."/>
            <person name="Troemel E."/>
            <person name="Young S.K."/>
            <person name="Zeng Q."/>
            <person name="Gargeya S."/>
            <person name="Fitzgerald M."/>
            <person name="Haas B."/>
            <person name="Abouelleil A."/>
            <person name="Alvarado L."/>
            <person name="Arachchi H.M."/>
            <person name="Berlin A."/>
            <person name="Brown A."/>
            <person name="Chapman S.B."/>
            <person name="Chen Z."/>
            <person name="Dunbar C."/>
            <person name="Freedman E."/>
            <person name="Gearin G."/>
            <person name="Gellesch M."/>
            <person name="Goldberg J."/>
            <person name="Griggs A."/>
            <person name="Gujja S."/>
            <person name="Heilman E.R."/>
            <person name="Heiman D."/>
            <person name="Howarth C."/>
            <person name="Larson L."/>
            <person name="Lui A."/>
            <person name="MacDonald P.J.P."/>
            <person name="Mehta T."/>
            <person name="Montmayeur A."/>
            <person name="Murphy C."/>
            <person name="Neiman D."/>
            <person name="Pearson M."/>
            <person name="Priest M."/>
            <person name="Roberts A."/>
            <person name="Saif S."/>
            <person name="Shea T."/>
            <person name="Shenoy N."/>
            <person name="Sisk P."/>
            <person name="Stolte C."/>
            <person name="Sykes S."/>
            <person name="White J."/>
            <person name="Yandava C."/>
            <person name="Wortman J."/>
            <person name="Nusbaum C."/>
            <person name="Birren B."/>
        </authorList>
    </citation>
    <scope>NUCLEOTIDE SEQUENCE</scope>
    <source>
        <strain evidence="1">ERTm2</strain>
    </source>
</reference>
<accession>H8Z8Z4</accession>
<proteinExistence type="predicted"/>
<organism evidence="1">
    <name type="scientific">Nematocida ausubeli (strain ATCC PRA-371 / ERTm2)</name>
    <name type="common">Nematode killer fungus</name>
    <dbReference type="NCBI Taxonomy" id="1913371"/>
    <lineage>
        <taxon>Eukaryota</taxon>
        <taxon>Fungi</taxon>
        <taxon>Fungi incertae sedis</taxon>
        <taxon>Microsporidia</taxon>
        <taxon>Nematocida</taxon>
    </lineage>
</organism>
<gene>
    <name evidence="1" type="ORF">NERG_00065</name>
</gene>